<dbReference type="InterPro" id="IPR001841">
    <property type="entry name" value="Znf_RING"/>
</dbReference>
<keyword evidence="2" id="KW-0479">Metal-binding</keyword>
<evidence type="ECO:0000313" key="8">
    <source>
        <dbReference type="EMBL" id="CAA0833652.1"/>
    </source>
</evidence>
<dbReference type="GO" id="GO:0016020">
    <property type="term" value="C:membrane"/>
    <property type="evidence" value="ECO:0007669"/>
    <property type="project" value="UniProtKB-SubCell"/>
</dbReference>
<dbReference type="AlphaFoldDB" id="A0A9N7RKU9"/>
<dbReference type="SUPFAM" id="SSF57850">
    <property type="entry name" value="RING/U-box"/>
    <property type="match status" value="1"/>
</dbReference>
<gene>
    <name evidence="8" type="ORF">SHERM_28910</name>
</gene>
<accession>A0A9N7RKU9</accession>
<dbReference type="CDD" id="cd16454">
    <property type="entry name" value="RING-H2_PA-TM-RING"/>
    <property type="match status" value="1"/>
</dbReference>
<evidence type="ECO:0000313" key="9">
    <source>
        <dbReference type="Proteomes" id="UP001153555"/>
    </source>
</evidence>
<dbReference type="PANTHER" id="PTHR46151">
    <property type="entry name" value="NEP1-INTERACTING PROTEIN-LIKE 2"/>
    <property type="match status" value="1"/>
</dbReference>
<organism evidence="8 9">
    <name type="scientific">Striga hermonthica</name>
    <name type="common">Purple witchweed</name>
    <name type="synonym">Buchnera hermonthica</name>
    <dbReference type="NCBI Taxonomy" id="68872"/>
    <lineage>
        <taxon>Eukaryota</taxon>
        <taxon>Viridiplantae</taxon>
        <taxon>Streptophyta</taxon>
        <taxon>Embryophyta</taxon>
        <taxon>Tracheophyta</taxon>
        <taxon>Spermatophyta</taxon>
        <taxon>Magnoliopsida</taxon>
        <taxon>eudicotyledons</taxon>
        <taxon>Gunneridae</taxon>
        <taxon>Pentapetalae</taxon>
        <taxon>asterids</taxon>
        <taxon>lamiids</taxon>
        <taxon>Lamiales</taxon>
        <taxon>Orobanchaceae</taxon>
        <taxon>Buchnereae</taxon>
        <taxon>Striga</taxon>
    </lineage>
</organism>
<keyword evidence="4" id="KW-0862">Zinc</keyword>
<proteinExistence type="predicted"/>
<dbReference type="Pfam" id="PF13639">
    <property type="entry name" value="zf-RING_2"/>
    <property type="match status" value="1"/>
</dbReference>
<dbReference type="SMART" id="SM00184">
    <property type="entry name" value="RING"/>
    <property type="match status" value="1"/>
</dbReference>
<dbReference type="Gene3D" id="3.30.40.10">
    <property type="entry name" value="Zinc/RING finger domain, C3HC4 (zinc finger)"/>
    <property type="match status" value="1"/>
</dbReference>
<dbReference type="Proteomes" id="UP001153555">
    <property type="component" value="Unassembled WGS sequence"/>
</dbReference>
<sequence length="94" mass="10743">MEPSPSEYSRDIFEVTNTTSPGLSQHTIDDYLPVYEFQDTERSPLETSCAICLQDVKDGESVRLLPNCGHLFHPHCIDKWLTRQGNCPMCRKNV</sequence>
<name>A0A9N7RKU9_STRHE</name>
<dbReference type="InterPro" id="IPR013083">
    <property type="entry name" value="Znf_RING/FYVE/PHD"/>
</dbReference>
<keyword evidence="9" id="KW-1185">Reference proteome</keyword>
<protein>
    <submittedName>
        <fullName evidence="8">E3 ubiquitin-protein ligase ATL6</fullName>
    </submittedName>
</protein>
<evidence type="ECO:0000256" key="2">
    <source>
        <dbReference type="ARBA" id="ARBA00022723"/>
    </source>
</evidence>
<evidence type="ECO:0000256" key="1">
    <source>
        <dbReference type="ARBA" id="ARBA00004370"/>
    </source>
</evidence>
<dbReference type="PROSITE" id="PS50089">
    <property type="entry name" value="ZF_RING_2"/>
    <property type="match status" value="1"/>
</dbReference>
<dbReference type="OrthoDB" id="8062037at2759"/>
<dbReference type="PANTHER" id="PTHR46151:SF12">
    <property type="entry name" value="RING_U-BOX SUPERFAMILY PROTEIN"/>
    <property type="match status" value="1"/>
</dbReference>
<dbReference type="GO" id="GO:0008270">
    <property type="term" value="F:zinc ion binding"/>
    <property type="evidence" value="ECO:0007669"/>
    <property type="project" value="UniProtKB-KW"/>
</dbReference>
<keyword evidence="3 6" id="KW-0863">Zinc-finger</keyword>
<evidence type="ECO:0000259" key="7">
    <source>
        <dbReference type="PROSITE" id="PS50089"/>
    </source>
</evidence>
<comment type="caution">
    <text evidence="8">The sequence shown here is derived from an EMBL/GenBank/DDBJ whole genome shotgun (WGS) entry which is preliminary data.</text>
</comment>
<comment type="subcellular location">
    <subcellularLocation>
        <location evidence="1">Membrane</location>
    </subcellularLocation>
</comment>
<evidence type="ECO:0000256" key="3">
    <source>
        <dbReference type="ARBA" id="ARBA00022771"/>
    </source>
</evidence>
<dbReference type="EMBL" id="CACSLK010027840">
    <property type="protein sequence ID" value="CAA0833652.1"/>
    <property type="molecule type" value="Genomic_DNA"/>
</dbReference>
<reference evidence="8" key="1">
    <citation type="submission" date="2019-12" db="EMBL/GenBank/DDBJ databases">
        <authorList>
            <person name="Scholes J."/>
        </authorList>
    </citation>
    <scope>NUCLEOTIDE SEQUENCE</scope>
</reference>
<keyword evidence="5" id="KW-0472">Membrane</keyword>
<feature type="domain" description="RING-type" evidence="7">
    <location>
        <begin position="49"/>
        <end position="91"/>
    </location>
</feature>
<evidence type="ECO:0000256" key="4">
    <source>
        <dbReference type="ARBA" id="ARBA00022833"/>
    </source>
</evidence>
<evidence type="ECO:0000256" key="5">
    <source>
        <dbReference type="ARBA" id="ARBA00023136"/>
    </source>
</evidence>
<evidence type="ECO:0000256" key="6">
    <source>
        <dbReference type="PROSITE-ProRule" id="PRU00175"/>
    </source>
</evidence>